<evidence type="ECO:0000313" key="1">
    <source>
        <dbReference type="EMBL" id="MDF9409836.1"/>
    </source>
</evidence>
<protein>
    <submittedName>
        <fullName evidence="1">Uncharacterized protein</fullName>
    </submittedName>
</protein>
<gene>
    <name evidence="1" type="ORF">L7E55_16025</name>
</gene>
<evidence type="ECO:0000313" key="2">
    <source>
        <dbReference type="Proteomes" id="UP001154312"/>
    </source>
</evidence>
<dbReference type="AlphaFoldDB" id="A0A9X4JWB7"/>
<name>A0A9X4JWB7_9FIRM</name>
<accession>A0A9X4JWB7</accession>
<dbReference type="Proteomes" id="UP001154312">
    <property type="component" value="Unassembled WGS sequence"/>
</dbReference>
<keyword evidence="2" id="KW-1185">Reference proteome</keyword>
<dbReference type="EMBL" id="JAKOAV010000045">
    <property type="protein sequence ID" value="MDF9409836.1"/>
    <property type="molecule type" value="Genomic_DNA"/>
</dbReference>
<proteinExistence type="predicted"/>
<sequence length="58" mass="6913">MYVLDGVLFPFEIFVENFNEDDKIYQILSMIDCNPIEKHFRYKGYEALKNQLYSGLLS</sequence>
<reference evidence="1" key="1">
    <citation type="submission" date="2022-02" db="EMBL/GenBank/DDBJ databases">
        <authorList>
            <person name="Leng L."/>
        </authorList>
    </citation>
    <scope>NUCLEOTIDE SEQUENCE</scope>
    <source>
        <strain evidence="1">JI</strain>
    </source>
</reference>
<comment type="caution">
    <text evidence="1">The sequence shown here is derived from an EMBL/GenBank/DDBJ whole genome shotgun (WGS) entry which is preliminary data.</text>
</comment>
<organism evidence="1 2">
    <name type="scientific">Pelotomaculum isophthalicicum JI</name>
    <dbReference type="NCBI Taxonomy" id="947010"/>
    <lineage>
        <taxon>Bacteria</taxon>
        <taxon>Bacillati</taxon>
        <taxon>Bacillota</taxon>
        <taxon>Clostridia</taxon>
        <taxon>Eubacteriales</taxon>
        <taxon>Desulfotomaculaceae</taxon>
        <taxon>Pelotomaculum</taxon>
    </lineage>
</organism>
<dbReference type="RefSeq" id="WP_277445351.1">
    <property type="nucleotide sequence ID" value="NZ_JAKOAV010000045.1"/>
</dbReference>